<keyword evidence="2 5" id="KW-0694">RNA-binding</keyword>
<dbReference type="PANTHER" id="PTHR33284:SF1">
    <property type="entry name" value="RIBOSOMAL PROTEIN L25_GLN-TRNA SYNTHETASE, ANTI-CODON-BINDING DOMAIN-CONTAINING PROTEIN"/>
    <property type="match status" value="1"/>
</dbReference>
<dbReference type="GO" id="GO:0006412">
    <property type="term" value="P:translation"/>
    <property type="evidence" value="ECO:0007669"/>
    <property type="project" value="UniProtKB-UniRule"/>
</dbReference>
<dbReference type="GO" id="GO:0008097">
    <property type="term" value="F:5S rRNA binding"/>
    <property type="evidence" value="ECO:0007669"/>
    <property type="project" value="InterPro"/>
</dbReference>
<dbReference type="HAMAP" id="MF_01334">
    <property type="entry name" value="Ribosomal_bL25_CTC"/>
    <property type="match status" value="1"/>
</dbReference>
<dbReference type="EMBL" id="JAHJDP010000012">
    <property type="protein sequence ID" value="MBU2689645.1"/>
    <property type="molecule type" value="Genomic_DNA"/>
</dbReference>
<gene>
    <name evidence="5" type="primary">rplY</name>
    <name evidence="5" type="synonym">ctc</name>
    <name evidence="9" type="ORF">KJ970_01840</name>
</gene>
<accession>A0A948RRH3</accession>
<feature type="domain" description="Large ribosomal subunit protein bL25 L25" evidence="7">
    <location>
        <begin position="6"/>
        <end position="95"/>
    </location>
</feature>
<comment type="similarity">
    <text evidence="5">Belongs to the bacterial ribosomal protein bL25 family. CTC subfamily.</text>
</comment>
<evidence type="ECO:0000256" key="1">
    <source>
        <dbReference type="ARBA" id="ARBA00022730"/>
    </source>
</evidence>
<dbReference type="Gene3D" id="2.170.120.20">
    <property type="entry name" value="Ribosomal protein L25, beta domain"/>
    <property type="match status" value="1"/>
</dbReference>
<keyword evidence="1 5" id="KW-0699">rRNA-binding</keyword>
<dbReference type="Pfam" id="PF14693">
    <property type="entry name" value="Ribosomal_TL5_C"/>
    <property type="match status" value="1"/>
</dbReference>
<dbReference type="InterPro" id="IPR001021">
    <property type="entry name" value="Ribosomal_bL25_long"/>
</dbReference>
<comment type="function">
    <text evidence="5">This is one of the proteins that binds to the 5S RNA in the ribosome where it forms part of the central protuberance.</text>
</comment>
<evidence type="ECO:0000313" key="9">
    <source>
        <dbReference type="EMBL" id="MBU2689645.1"/>
    </source>
</evidence>
<evidence type="ECO:0000256" key="5">
    <source>
        <dbReference type="HAMAP-Rule" id="MF_01334"/>
    </source>
</evidence>
<dbReference type="Proteomes" id="UP000777784">
    <property type="component" value="Unassembled WGS sequence"/>
</dbReference>
<evidence type="ECO:0000313" key="10">
    <source>
        <dbReference type="Proteomes" id="UP000777784"/>
    </source>
</evidence>
<proteinExistence type="inferred from homology"/>
<dbReference type="PANTHER" id="PTHR33284">
    <property type="entry name" value="RIBOSOMAL PROTEIN L25/GLN-TRNA SYNTHETASE, ANTI-CODON-BINDING DOMAIN-CONTAINING PROTEIN"/>
    <property type="match status" value="1"/>
</dbReference>
<evidence type="ECO:0000256" key="6">
    <source>
        <dbReference type="SAM" id="MobiDB-lite"/>
    </source>
</evidence>
<comment type="subunit">
    <text evidence="5">Part of the 50S ribosomal subunit; part of the 5S rRNA/L5/L18/L25 subcomplex. Contacts the 5S rRNA. Binds to the 5S rRNA independently of L5 and L18.</text>
</comment>
<keyword evidence="3 5" id="KW-0689">Ribosomal protein</keyword>
<comment type="caution">
    <text evidence="9">The sequence shown here is derived from an EMBL/GenBank/DDBJ whole genome shotgun (WGS) entry which is preliminary data.</text>
</comment>
<dbReference type="AlphaFoldDB" id="A0A948RRH3"/>
<sequence length="223" mass="23950">MKSVTLDASIRSETGKGPARRMRSGGEVPAIIYGGELPLMISVSSRELESVLRRGEGSSLVVELQLKDEGGRSIQTLIKDVQRNPIHSRLVHADFQELMAGRRLQLSVPIHLTGLSIGVKDQAGVQDHVLRVLEIECLPINIPSYLEVDVSALEKGQALHVRDIVPPEGVFIRHAAEAVVVTITGQRIEEKTVAEAEAEAAAAEEAAVVEAADEGAKKEDSAS</sequence>
<organism evidence="9 10">
    <name type="scientific">Eiseniibacteriota bacterium</name>
    <dbReference type="NCBI Taxonomy" id="2212470"/>
    <lineage>
        <taxon>Bacteria</taxon>
        <taxon>Candidatus Eiseniibacteriota</taxon>
    </lineage>
</organism>
<dbReference type="InterPro" id="IPR020930">
    <property type="entry name" value="Ribosomal_uL5_bac-type"/>
</dbReference>
<dbReference type="GO" id="GO:0022625">
    <property type="term" value="C:cytosolic large ribosomal subunit"/>
    <property type="evidence" value="ECO:0007669"/>
    <property type="project" value="TreeGrafter"/>
</dbReference>
<dbReference type="InterPro" id="IPR029751">
    <property type="entry name" value="Ribosomal_L25_dom"/>
</dbReference>
<evidence type="ECO:0000256" key="2">
    <source>
        <dbReference type="ARBA" id="ARBA00022884"/>
    </source>
</evidence>
<evidence type="ECO:0000256" key="3">
    <source>
        <dbReference type="ARBA" id="ARBA00022980"/>
    </source>
</evidence>
<evidence type="ECO:0000259" key="8">
    <source>
        <dbReference type="Pfam" id="PF14693"/>
    </source>
</evidence>
<dbReference type="Gene3D" id="2.40.240.10">
    <property type="entry name" value="Ribosomal Protein L25, Chain P"/>
    <property type="match status" value="1"/>
</dbReference>
<dbReference type="CDD" id="cd00495">
    <property type="entry name" value="Ribosomal_L25_TL5_CTC"/>
    <property type="match status" value="1"/>
</dbReference>
<dbReference type="GO" id="GO:0003735">
    <property type="term" value="F:structural constituent of ribosome"/>
    <property type="evidence" value="ECO:0007669"/>
    <property type="project" value="InterPro"/>
</dbReference>
<name>A0A948RRH3_UNCEI</name>
<dbReference type="NCBIfam" id="TIGR00731">
    <property type="entry name" value="bL25_bact_ctc"/>
    <property type="match status" value="1"/>
</dbReference>
<dbReference type="SUPFAM" id="SSF50715">
    <property type="entry name" value="Ribosomal protein L25-like"/>
    <property type="match status" value="1"/>
</dbReference>
<dbReference type="InterPro" id="IPR020056">
    <property type="entry name" value="Rbsml_bL25/Gln-tRNA_synth_N"/>
</dbReference>
<dbReference type="InterPro" id="IPR020057">
    <property type="entry name" value="Ribosomal_bL25_b-dom"/>
</dbReference>
<feature type="region of interest" description="Disordered" evidence="6">
    <location>
        <begin position="1"/>
        <end position="23"/>
    </location>
</feature>
<feature type="domain" description="Large ribosomal subunit protein bL25 beta" evidence="8">
    <location>
        <begin position="104"/>
        <end position="186"/>
    </location>
</feature>
<reference evidence="9" key="1">
    <citation type="submission" date="2021-05" db="EMBL/GenBank/DDBJ databases">
        <title>Energy efficiency and biological interactions define the core microbiome of deep oligotrophic groundwater.</title>
        <authorList>
            <person name="Mehrshad M."/>
            <person name="Lopez-Fernandez M."/>
            <person name="Bell E."/>
            <person name="Bernier-Latmani R."/>
            <person name="Bertilsson S."/>
            <person name="Dopson M."/>
        </authorList>
    </citation>
    <scope>NUCLEOTIDE SEQUENCE</scope>
    <source>
        <strain evidence="9">Modern_marine.mb.64</strain>
    </source>
</reference>
<evidence type="ECO:0000259" key="7">
    <source>
        <dbReference type="Pfam" id="PF01386"/>
    </source>
</evidence>
<evidence type="ECO:0000256" key="4">
    <source>
        <dbReference type="ARBA" id="ARBA00023274"/>
    </source>
</evidence>
<dbReference type="InterPro" id="IPR011035">
    <property type="entry name" value="Ribosomal_bL25/Gln-tRNA_synth"/>
</dbReference>
<protein>
    <recommendedName>
        <fullName evidence="5">Large ribosomal subunit protein bL25</fullName>
    </recommendedName>
    <alternativeName>
        <fullName evidence="5">General stress protein CTC</fullName>
    </alternativeName>
</protein>
<dbReference type="Pfam" id="PF01386">
    <property type="entry name" value="Ribosomal_L25p"/>
    <property type="match status" value="1"/>
</dbReference>
<dbReference type="InterPro" id="IPR037121">
    <property type="entry name" value="Ribosomal_bL25_C"/>
</dbReference>
<keyword evidence="4 5" id="KW-0687">Ribonucleoprotein</keyword>